<evidence type="ECO:0000313" key="3">
    <source>
        <dbReference type="Proteomes" id="UP000593564"/>
    </source>
</evidence>
<reference evidence="2 3" key="2">
    <citation type="submission" date="2020-07" db="EMBL/GenBank/DDBJ databases">
        <title>Genome assembly of wild tea tree DASZ reveals pedigree and selection history of tea varieties.</title>
        <authorList>
            <person name="Zhang W."/>
        </authorList>
    </citation>
    <scope>NUCLEOTIDE SEQUENCE [LARGE SCALE GENOMIC DNA]</scope>
    <source>
        <strain evidence="3">cv. G240</strain>
        <tissue evidence="2">Leaf</tissue>
    </source>
</reference>
<reference evidence="3" key="1">
    <citation type="journal article" date="2020" name="Nat. Commun.">
        <title>Genome assembly of wild tea tree DASZ reveals pedigree and selection history of tea varieties.</title>
        <authorList>
            <person name="Zhang W."/>
            <person name="Zhang Y."/>
            <person name="Qiu H."/>
            <person name="Guo Y."/>
            <person name="Wan H."/>
            <person name="Zhang X."/>
            <person name="Scossa F."/>
            <person name="Alseekh S."/>
            <person name="Zhang Q."/>
            <person name="Wang P."/>
            <person name="Xu L."/>
            <person name="Schmidt M.H."/>
            <person name="Jia X."/>
            <person name="Li D."/>
            <person name="Zhu A."/>
            <person name="Guo F."/>
            <person name="Chen W."/>
            <person name="Ni D."/>
            <person name="Usadel B."/>
            <person name="Fernie A.R."/>
            <person name="Wen W."/>
        </authorList>
    </citation>
    <scope>NUCLEOTIDE SEQUENCE [LARGE SCALE GENOMIC DNA]</scope>
    <source>
        <strain evidence="3">cv. G240</strain>
    </source>
</reference>
<evidence type="ECO:0000256" key="1">
    <source>
        <dbReference type="SAM" id="MobiDB-lite"/>
    </source>
</evidence>
<feature type="compositionally biased region" description="Basic and acidic residues" evidence="1">
    <location>
        <begin position="373"/>
        <end position="400"/>
    </location>
</feature>
<feature type="compositionally biased region" description="Polar residues" evidence="1">
    <location>
        <begin position="214"/>
        <end position="225"/>
    </location>
</feature>
<name>A0A7J7G6F3_CAMSI</name>
<gene>
    <name evidence="2" type="ORF">HYC85_027428</name>
</gene>
<feature type="compositionally biased region" description="Basic residues" evidence="1">
    <location>
        <begin position="401"/>
        <end position="419"/>
    </location>
</feature>
<sequence>MASNTINQDYRFYCRIRNFEVEIALKTMKSNKALGPDDIPIEAWKCLGSIITTTEEIDADVAHRIKAGWCKWRSAFGIEESKLARASSEGAAQADENKLAVASPDGAAQACPDSLYYFYDQMTKESVTETCPEGDHPAVDGSPKSVMSNGVPETGNEDRLADPEPLKKLEHGHQADQSVDTNVTSSAEPDDSESGKIVKSESKPEQTSKKRGQKPNSLINSTEPSDSSRVDSDKEAERTADRRKSRSKEVRSSPSEELSVEVAVLSENDKENVQVSSPKAIESEPVNVASPSPSGSVPDEGSPKKVGRPKKKDLVEEVPLSANVASKKASAGTSDLEVKTQRHSGKKAPAGSTEEKTLALTDNSESEGGTSDSEAKPLKDCVRKVHAKDEIVDGPSSKKKEDRKRRGRGRGRVRGRGRGKATLVKDLTKSSTEDDDKVLFDVLWHCAVLFMP</sequence>
<accession>A0A7J7G6F3</accession>
<dbReference type="EMBL" id="JACBKZ010000013">
    <property type="protein sequence ID" value="KAF5936299.1"/>
    <property type="molecule type" value="Genomic_DNA"/>
</dbReference>
<feature type="compositionally biased region" description="Polar residues" evidence="1">
    <location>
        <begin position="175"/>
        <end position="187"/>
    </location>
</feature>
<organism evidence="2 3">
    <name type="scientific">Camellia sinensis</name>
    <name type="common">Tea plant</name>
    <name type="synonym">Thea sinensis</name>
    <dbReference type="NCBI Taxonomy" id="4442"/>
    <lineage>
        <taxon>Eukaryota</taxon>
        <taxon>Viridiplantae</taxon>
        <taxon>Streptophyta</taxon>
        <taxon>Embryophyta</taxon>
        <taxon>Tracheophyta</taxon>
        <taxon>Spermatophyta</taxon>
        <taxon>Magnoliopsida</taxon>
        <taxon>eudicotyledons</taxon>
        <taxon>Gunneridae</taxon>
        <taxon>Pentapetalae</taxon>
        <taxon>asterids</taxon>
        <taxon>Ericales</taxon>
        <taxon>Theaceae</taxon>
        <taxon>Camellia</taxon>
    </lineage>
</organism>
<comment type="caution">
    <text evidence="2">The sequence shown here is derived from an EMBL/GenBank/DDBJ whole genome shotgun (WGS) entry which is preliminary data.</text>
</comment>
<feature type="region of interest" description="Disordered" evidence="1">
    <location>
        <begin position="128"/>
        <end position="431"/>
    </location>
</feature>
<feature type="compositionally biased region" description="Basic and acidic residues" evidence="1">
    <location>
        <begin position="193"/>
        <end position="208"/>
    </location>
</feature>
<proteinExistence type="predicted"/>
<dbReference type="AlphaFoldDB" id="A0A7J7G6F3"/>
<feature type="compositionally biased region" description="Polar residues" evidence="1">
    <location>
        <begin position="360"/>
        <end position="372"/>
    </location>
</feature>
<keyword evidence="3" id="KW-1185">Reference proteome</keyword>
<feature type="compositionally biased region" description="Low complexity" evidence="1">
    <location>
        <begin position="252"/>
        <end position="266"/>
    </location>
</feature>
<feature type="compositionally biased region" description="Basic and acidic residues" evidence="1">
    <location>
        <begin position="156"/>
        <end position="174"/>
    </location>
</feature>
<feature type="compositionally biased region" description="Basic and acidic residues" evidence="1">
    <location>
        <begin position="226"/>
        <end position="251"/>
    </location>
</feature>
<protein>
    <submittedName>
        <fullName evidence="2">Uncharacterized protein</fullName>
    </submittedName>
</protein>
<feature type="compositionally biased region" description="Basic and acidic residues" evidence="1">
    <location>
        <begin position="128"/>
        <end position="138"/>
    </location>
</feature>
<evidence type="ECO:0000313" key="2">
    <source>
        <dbReference type="EMBL" id="KAF5936299.1"/>
    </source>
</evidence>
<dbReference type="Proteomes" id="UP000593564">
    <property type="component" value="Unassembled WGS sequence"/>
</dbReference>